<name>A0ABR8WUV3_9MICO</name>
<keyword evidence="4" id="KW-1185">Reference proteome</keyword>
<feature type="domain" description="AAA" evidence="2">
    <location>
        <begin position="3"/>
        <end position="181"/>
    </location>
</feature>
<dbReference type="Pfam" id="PF13614">
    <property type="entry name" value="AAA_31"/>
    <property type="match status" value="1"/>
</dbReference>
<dbReference type="PANTHER" id="PTHR13696:SF99">
    <property type="entry name" value="COBYRINIC ACID AC-DIAMIDE SYNTHASE"/>
    <property type="match status" value="1"/>
</dbReference>
<dbReference type="InterPro" id="IPR027417">
    <property type="entry name" value="P-loop_NTPase"/>
</dbReference>
<feature type="compositionally biased region" description="Polar residues" evidence="1">
    <location>
        <begin position="443"/>
        <end position="454"/>
    </location>
</feature>
<dbReference type="CDD" id="cd02042">
    <property type="entry name" value="ParAB_family"/>
    <property type="match status" value="1"/>
</dbReference>
<gene>
    <name evidence="3" type="ORF">H9634_08615</name>
</gene>
<feature type="compositionally biased region" description="Low complexity" evidence="1">
    <location>
        <begin position="399"/>
        <end position="411"/>
    </location>
</feature>
<evidence type="ECO:0000256" key="1">
    <source>
        <dbReference type="SAM" id="MobiDB-lite"/>
    </source>
</evidence>
<dbReference type="InterPro" id="IPR050678">
    <property type="entry name" value="DNA_Partitioning_ATPase"/>
</dbReference>
<feature type="compositionally biased region" description="Low complexity" evidence="1">
    <location>
        <begin position="268"/>
        <end position="281"/>
    </location>
</feature>
<dbReference type="SUPFAM" id="SSF52540">
    <property type="entry name" value="P-loop containing nucleoside triphosphate hydrolases"/>
    <property type="match status" value="1"/>
</dbReference>
<feature type="compositionally biased region" description="Basic and acidic residues" evidence="1">
    <location>
        <begin position="285"/>
        <end position="297"/>
    </location>
</feature>
<organism evidence="3 4">
    <name type="scientific">Brevibacterium gallinarum</name>
    <dbReference type="NCBI Taxonomy" id="2762220"/>
    <lineage>
        <taxon>Bacteria</taxon>
        <taxon>Bacillati</taxon>
        <taxon>Actinomycetota</taxon>
        <taxon>Actinomycetes</taxon>
        <taxon>Micrococcales</taxon>
        <taxon>Brevibacteriaceae</taxon>
        <taxon>Brevibacterium</taxon>
    </lineage>
</organism>
<reference evidence="3 4" key="1">
    <citation type="submission" date="2020-08" db="EMBL/GenBank/DDBJ databases">
        <title>A Genomic Blueprint of the Chicken Gut Microbiome.</title>
        <authorList>
            <person name="Gilroy R."/>
            <person name="Ravi A."/>
            <person name="Getino M."/>
            <person name="Pursley I."/>
            <person name="Horton D.L."/>
            <person name="Alikhan N.-F."/>
            <person name="Baker D."/>
            <person name="Gharbi K."/>
            <person name="Hall N."/>
            <person name="Watson M."/>
            <person name="Adriaenssens E.M."/>
            <person name="Foster-Nyarko E."/>
            <person name="Jarju S."/>
            <person name="Secka A."/>
            <person name="Antonio M."/>
            <person name="Oren A."/>
            <person name="Chaudhuri R."/>
            <person name="La Ragione R.M."/>
            <person name="Hildebrand F."/>
            <person name="Pallen M.J."/>
        </authorList>
    </citation>
    <scope>NUCLEOTIDE SEQUENCE [LARGE SCALE GENOMIC DNA]</scope>
    <source>
        <strain evidence="3 4">Re57</strain>
    </source>
</reference>
<feature type="compositionally biased region" description="Basic and acidic residues" evidence="1">
    <location>
        <begin position="497"/>
        <end position="511"/>
    </location>
</feature>
<protein>
    <submittedName>
        <fullName evidence="3">AAA family ATPase</fullName>
    </submittedName>
</protein>
<dbReference type="InterPro" id="IPR025669">
    <property type="entry name" value="AAA_dom"/>
</dbReference>
<feature type="compositionally biased region" description="Basic and acidic residues" evidence="1">
    <location>
        <begin position="330"/>
        <end position="345"/>
    </location>
</feature>
<evidence type="ECO:0000313" key="3">
    <source>
        <dbReference type="EMBL" id="MBD8020843.1"/>
    </source>
</evidence>
<sequence length="520" mass="55402">MLVLSVSSLKGGVGKTSVTLGLASAAYSRGIPTLVIDMDPQADASTGLDIPVRTEVDIADVLAAPRKRILERAVVPSGWVGDQRGHIDVISGSPRAAEFDQPTLSLRYLRRLSEAIHKAGTGYRLVLIDCPPSLNGLTRAAWTASSRVLIVTEPGLFSVAAADRALRATDELRRRTASDLQPLGIVVNRARLQSREHSYRIEELREMFGPLVVNPPIPERTVLQQAQGSARPIHSWPGKPAAELAAAFDKILDRALRSERIRRKADAKATPASSTAAADSSGDTQKPEADAAPDERPTTPQKNVGDQDRAGAVEEPATQPAEPSTSTPVEKSEESLKPTDIDAGHDSASNGQNEPDEPAEQNRDEDEKRSAAPTESDSGEEARSSKEQDAKGTPEASTAADAESGPASAAEIKAREESPSQTIGVRPQSPMGAQPPKPRSAPTVGSQPTGSTTVSAQPAQPSSQQDDSGVETAAMPLVDTDTGPAQIHEPAGGEEAFLTRRELRERREREKSSKRKWFGR</sequence>
<evidence type="ECO:0000259" key="2">
    <source>
        <dbReference type="Pfam" id="PF13614"/>
    </source>
</evidence>
<feature type="compositionally biased region" description="Basic and acidic residues" evidence="1">
    <location>
        <begin position="360"/>
        <end position="370"/>
    </location>
</feature>
<dbReference type="PANTHER" id="PTHR13696">
    <property type="entry name" value="P-LOOP CONTAINING NUCLEOSIDE TRIPHOSPHATE HYDROLASE"/>
    <property type="match status" value="1"/>
</dbReference>
<dbReference type="Proteomes" id="UP000651517">
    <property type="component" value="Unassembled WGS sequence"/>
</dbReference>
<feature type="compositionally biased region" description="Basic and acidic residues" evidence="1">
    <location>
        <begin position="380"/>
        <end position="392"/>
    </location>
</feature>
<evidence type="ECO:0000313" key="4">
    <source>
        <dbReference type="Proteomes" id="UP000651517"/>
    </source>
</evidence>
<comment type="caution">
    <text evidence="3">The sequence shown here is derived from an EMBL/GenBank/DDBJ whole genome shotgun (WGS) entry which is preliminary data.</text>
</comment>
<dbReference type="EMBL" id="JACSPY010000007">
    <property type="protein sequence ID" value="MBD8020843.1"/>
    <property type="molecule type" value="Genomic_DNA"/>
</dbReference>
<accession>A0ABR8WUV3</accession>
<proteinExistence type="predicted"/>
<dbReference type="Gene3D" id="3.40.50.300">
    <property type="entry name" value="P-loop containing nucleotide triphosphate hydrolases"/>
    <property type="match status" value="1"/>
</dbReference>
<feature type="region of interest" description="Disordered" evidence="1">
    <location>
        <begin position="262"/>
        <end position="520"/>
    </location>
</feature>
<feature type="compositionally biased region" description="Low complexity" evidence="1">
    <location>
        <begin position="455"/>
        <end position="467"/>
    </location>
</feature>